<evidence type="ECO:0008006" key="2">
    <source>
        <dbReference type="Google" id="ProtNLM"/>
    </source>
</evidence>
<dbReference type="EMBL" id="BARS01040746">
    <property type="protein sequence ID" value="GAG39086.1"/>
    <property type="molecule type" value="Genomic_DNA"/>
</dbReference>
<organism evidence="1">
    <name type="scientific">marine sediment metagenome</name>
    <dbReference type="NCBI Taxonomy" id="412755"/>
    <lineage>
        <taxon>unclassified sequences</taxon>
        <taxon>metagenomes</taxon>
        <taxon>ecological metagenomes</taxon>
    </lineage>
</organism>
<name>X0YQV8_9ZZZZ</name>
<reference evidence="1" key="1">
    <citation type="journal article" date="2014" name="Front. Microbiol.">
        <title>High frequency of phylogenetically diverse reductive dehalogenase-homologous genes in deep subseafloor sedimentary metagenomes.</title>
        <authorList>
            <person name="Kawai M."/>
            <person name="Futagami T."/>
            <person name="Toyoda A."/>
            <person name="Takaki Y."/>
            <person name="Nishi S."/>
            <person name="Hori S."/>
            <person name="Arai W."/>
            <person name="Tsubouchi T."/>
            <person name="Morono Y."/>
            <person name="Uchiyama I."/>
            <person name="Ito T."/>
            <person name="Fujiyama A."/>
            <person name="Inagaki F."/>
            <person name="Takami H."/>
        </authorList>
    </citation>
    <scope>NUCLEOTIDE SEQUENCE</scope>
    <source>
        <strain evidence="1">Expedition CK06-06</strain>
    </source>
</reference>
<evidence type="ECO:0000313" key="1">
    <source>
        <dbReference type="EMBL" id="GAG39086.1"/>
    </source>
</evidence>
<gene>
    <name evidence="1" type="ORF">S01H1_62067</name>
</gene>
<dbReference type="Pfam" id="PF13549">
    <property type="entry name" value="ATP-grasp_5"/>
    <property type="match status" value="1"/>
</dbReference>
<feature type="non-terminal residue" evidence="1">
    <location>
        <position position="1"/>
    </location>
</feature>
<sequence length="42" mass="4809">AKILLNTSRLVMDHQEIKELDLNPVMVYEKGAKTVDARIILE</sequence>
<accession>X0YQV8</accession>
<proteinExistence type="predicted"/>
<dbReference type="AlphaFoldDB" id="X0YQV8"/>
<dbReference type="Gene3D" id="3.30.470.20">
    <property type="entry name" value="ATP-grasp fold, B domain"/>
    <property type="match status" value="1"/>
</dbReference>
<protein>
    <recommendedName>
        <fullName evidence="2">Acetyl-CoA synthetase</fullName>
    </recommendedName>
</protein>
<comment type="caution">
    <text evidence="1">The sequence shown here is derived from an EMBL/GenBank/DDBJ whole genome shotgun (WGS) entry which is preliminary data.</text>
</comment>